<dbReference type="GO" id="GO:0016491">
    <property type="term" value="F:oxidoreductase activity"/>
    <property type="evidence" value="ECO:0007669"/>
    <property type="project" value="UniProtKB-KW"/>
</dbReference>
<dbReference type="PROSITE" id="PS51318">
    <property type="entry name" value="TAT"/>
    <property type="match status" value="1"/>
</dbReference>
<organism evidence="8 9">
    <name type="scientific">Streptomyces prasinopilosus</name>
    <dbReference type="NCBI Taxonomy" id="67344"/>
    <lineage>
        <taxon>Bacteria</taxon>
        <taxon>Bacillati</taxon>
        <taxon>Actinomycetota</taxon>
        <taxon>Actinomycetes</taxon>
        <taxon>Kitasatosporales</taxon>
        <taxon>Streptomycetaceae</taxon>
        <taxon>Streptomyces</taxon>
    </lineage>
</organism>
<dbReference type="InterPro" id="IPR006311">
    <property type="entry name" value="TAT_signal"/>
</dbReference>
<feature type="chain" id="PRO_5010175854" evidence="6">
    <location>
        <begin position="34"/>
        <end position="550"/>
    </location>
</feature>
<feature type="signal peptide" evidence="6">
    <location>
        <begin position="1"/>
        <end position="33"/>
    </location>
</feature>
<dbReference type="SUPFAM" id="SSF56176">
    <property type="entry name" value="FAD-binding/transporter-associated domain-like"/>
    <property type="match status" value="1"/>
</dbReference>
<keyword evidence="9" id="KW-1185">Reference proteome</keyword>
<dbReference type="PANTHER" id="PTHR42973">
    <property type="entry name" value="BINDING OXIDOREDUCTASE, PUTATIVE (AFU_ORTHOLOGUE AFUA_1G17690)-RELATED"/>
    <property type="match status" value="1"/>
</dbReference>
<keyword evidence="4" id="KW-0274">FAD</keyword>
<proteinExistence type="inferred from homology"/>
<comment type="cofactor">
    <cofactor evidence="1">
        <name>FAD</name>
        <dbReference type="ChEBI" id="CHEBI:57692"/>
    </cofactor>
</comment>
<dbReference type="GO" id="GO:0071949">
    <property type="term" value="F:FAD binding"/>
    <property type="evidence" value="ECO:0007669"/>
    <property type="project" value="InterPro"/>
</dbReference>
<dbReference type="InterPro" id="IPR012951">
    <property type="entry name" value="BBE"/>
</dbReference>
<dbReference type="InterPro" id="IPR016166">
    <property type="entry name" value="FAD-bd_PCMH"/>
</dbReference>
<sequence>MTHGRRQVSRRGVLAASAAIGGGALLPAGQAVAQPGDLVTVTPGDARYPDLVRGWNQRYVGRPDAVHVPRSTAQVAAAVRQAVRSGKRFTVRSGGHCWEDFVFSPDVRAVIDMSAMRDVDFDASMNAFMVQPGAQLLDVYERLYRTWGVTVPAGMCFQVGAGGHVSGGGWGLLCRRLGLVVDHLYAVEVVVVNADGTVRTVVATREDNDPNRDLWWAHTGGGGGNFGVVTRYWFRSPGASGTDPARLLPAPPPEVLVSAVSWKWSDLDERSFTRLVRNYADWHVRHAAPDDPATAVCSLLSLNHVSNGAVGLITHVDASVPGAARLHDEFLAAVGEGVTAAHGPVTTRMGELAAMPDLVVPRRLPWLQAARYLGTANPTTNDPTQKSDFKSAYMKAGFPQRQLAALYRHLTRTDIGNPTGSVMLSSFAGQVSAVAQDATASAHRDAAYKLAWMIWWDDPDDEKDCVRWLREFYADMYADTGGVPVPGAVTDGCYVNYPDADLGSAEFNRSGTPWHDLYYKGNYRRLQRIKQAYDPGNVFRHRQSVRLPGS</sequence>
<evidence type="ECO:0000256" key="1">
    <source>
        <dbReference type="ARBA" id="ARBA00001974"/>
    </source>
</evidence>
<dbReference type="InterPro" id="IPR006094">
    <property type="entry name" value="Oxid_FAD_bind_N"/>
</dbReference>
<evidence type="ECO:0000256" key="2">
    <source>
        <dbReference type="ARBA" id="ARBA00005466"/>
    </source>
</evidence>
<dbReference type="Gene3D" id="3.30.465.10">
    <property type="match status" value="1"/>
</dbReference>
<evidence type="ECO:0000256" key="4">
    <source>
        <dbReference type="ARBA" id="ARBA00022827"/>
    </source>
</evidence>
<dbReference type="Proteomes" id="UP000182100">
    <property type="component" value="Unassembled WGS sequence"/>
</dbReference>
<keyword evidence="3" id="KW-0285">Flavoprotein</keyword>
<dbReference type="PROSITE" id="PS51387">
    <property type="entry name" value="FAD_PCMH"/>
    <property type="match status" value="1"/>
</dbReference>
<evidence type="ECO:0000256" key="6">
    <source>
        <dbReference type="SAM" id="SignalP"/>
    </source>
</evidence>
<accession>A0A1G6LCS1</accession>
<evidence type="ECO:0000256" key="3">
    <source>
        <dbReference type="ARBA" id="ARBA00022630"/>
    </source>
</evidence>
<keyword evidence="6" id="KW-0732">Signal</keyword>
<dbReference type="Pfam" id="PF01565">
    <property type="entry name" value="FAD_binding_4"/>
    <property type="match status" value="1"/>
</dbReference>
<reference evidence="9" key="1">
    <citation type="submission" date="2016-10" db="EMBL/GenBank/DDBJ databases">
        <authorList>
            <person name="Varghese N."/>
            <person name="Submissions S."/>
        </authorList>
    </citation>
    <scope>NUCLEOTIDE SEQUENCE [LARGE SCALE GENOMIC DNA]</scope>
    <source>
        <strain evidence="9">CGMCC 4.3504</strain>
    </source>
</reference>
<dbReference type="PANTHER" id="PTHR42973:SF39">
    <property type="entry name" value="FAD-BINDING PCMH-TYPE DOMAIN-CONTAINING PROTEIN"/>
    <property type="match status" value="1"/>
</dbReference>
<keyword evidence="5" id="KW-0560">Oxidoreductase</keyword>
<dbReference type="InterPro" id="IPR036318">
    <property type="entry name" value="FAD-bd_PCMH-like_sf"/>
</dbReference>
<evidence type="ECO:0000256" key="5">
    <source>
        <dbReference type="ARBA" id="ARBA00023002"/>
    </source>
</evidence>
<dbReference type="EMBL" id="FMZK01000002">
    <property type="protein sequence ID" value="SDC41018.1"/>
    <property type="molecule type" value="Genomic_DNA"/>
</dbReference>
<name>A0A1G6LCS1_9ACTN</name>
<evidence type="ECO:0000313" key="8">
    <source>
        <dbReference type="EMBL" id="SDC41018.1"/>
    </source>
</evidence>
<dbReference type="Gene3D" id="3.40.462.20">
    <property type="match status" value="1"/>
</dbReference>
<dbReference type="AlphaFoldDB" id="A0A1G6LCS1"/>
<comment type="similarity">
    <text evidence="2">Belongs to the oxygen-dependent FAD-linked oxidoreductase family.</text>
</comment>
<gene>
    <name evidence="8" type="ORF">SAMN05216505_10263</name>
</gene>
<evidence type="ECO:0000259" key="7">
    <source>
        <dbReference type="PROSITE" id="PS51387"/>
    </source>
</evidence>
<dbReference type="InterPro" id="IPR016169">
    <property type="entry name" value="FAD-bd_PCMH_sub2"/>
</dbReference>
<dbReference type="InterPro" id="IPR050416">
    <property type="entry name" value="FAD-linked_Oxidoreductase"/>
</dbReference>
<protein>
    <submittedName>
        <fullName evidence="8">FAD/FMN-containing dehydrogenase</fullName>
    </submittedName>
</protein>
<dbReference type="STRING" id="67344.SAMN05216505_10263"/>
<feature type="domain" description="FAD-binding PCMH-type" evidence="7">
    <location>
        <begin position="59"/>
        <end position="239"/>
    </location>
</feature>
<evidence type="ECO:0000313" key="9">
    <source>
        <dbReference type="Proteomes" id="UP000182100"/>
    </source>
</evidence>
<dbReference type="Pfam" id="PF08031">
    <property type="entry name" value="BBE"/>
    <property type="match status" value="1"/>
</dbReference>